<protein>
    <submittedName>
        <fullName evidence="2">Uncharacterized protein</fullName>
    </submittedName>
</protein>
<reference evidence="2 3" key="1">
    <citation type="submission" date="2014-07" db="EMBL/GenBank/DDBJ databases">
        <title>Chaperone-usher fimbriae in a diverse selection of Gallibacterium genomes.</title>
        <authorList>
            <person name="Kudirkiene E."/>
            <person name="Bager R.J."/>
            <person name="Johnson T.J."/>
            <person name="Bojesen A.M."/>
        </authorList>
    </citation>
    <scope>NUCLEOTIDE SEQUENCE [LARGE SCALE GENOMIC DNA]</scope>
    <source>
        <strain evidence="2 3">4895</strain>
    </source>
</reference>
<feature type="transmembrane region" description="Helical" evidence="1">
    <location>
        <begin position="111"/>
        <end position="133"/>
    </location>
</feature>
<keyword evidence="1" id="KW-0472">Membrane</keyword>
<dbReference type="AlphaFoldDB" id="A0A0A2ZQ81"/>
<proteinExistence type="predicted"/>
<gene>
    <name evidence="2" type="ORF">IO48_13020</name>
</gene>
<keyword evidence="1" id="KW-0812">Transmembrane</keyword>
<feature type="transmembrane region" description="Helical" evidence="1">
    <location>
        <begin position="7"/>
        <end position="30"/>
    </location>
</feature>
<evidence type="ECO:0000256" key="1">
    <source>
        <dbReference type="SAM" id="Phobius"/>
    </source>
</evidence>
<evidence type="ECO:0000313" key="2">
    <source>
        <dbReference type="EMBL" id="KGQ57612.1"/>
    </source>
</evidence>
<evidence type="ECO:0000313" key="3">
    <source>
        <dbReference type="Proteomes" id="UP000030554"/>
    </source>
</evidence>
<dbReference type="EMBL" id="JPJQ01000091">
    <property type="protein sequence ID" value="KGQ57612.1"/>
    <property type="molecule type" value="Genomic_DNA"/>
</dbReference>
<sequence>MKKLSKYLYRIIALFSLPFLLSSVGLFISMIPKKEVYIFFHSFFFIQEKLLKYNLSFFIILLMADLLSKGFSLNIKYMEDNDIRDFAHSLLLSVVGTIILCFFFIETKCSMLFIFFIIFVHLFSIIETFQFYIMKKYKNWNVFTR</sequence>
<dbReference type="Proteomes" id="UP000030554">
    <property type="component" value="Unassembled WGS sequence"/>
</dbReference>
<comment type="caution">
    <text evidence="2">The sequence shown here is derived from an EMBL/GenBank/DDBJ whole genome shotgun (WGS) entry which is preliminary data.</text>
</comment>
<organism evidence="2 3">
    <name type="scientific">Gallibacterium anatis 4895</name>
    <dbReference type="NCBI Taxonomy" id="1396510"/>
    <lineage>
        <taxon>Bacteria</taxon>
        <taxon>Pseudomonadati</taxon>
        <taxon>Pseudomonadota</taxon>
        <taxon>Gammaproteobacteria</taxon>
        <taxon>Pasteurellales</taxon>
        <taxon>Pasteurellaceae</taxon>
        <taxon>Gallibacterium</taxon>
    </lineage>
</organism>
<name>A0A0A2ZQ81_9PAST</name>
<keyword evidence="1" id="KW-1133">Transmembrane helix</keyword>
<feature type="transmembrane region" description="Helical" evidence="1">
    <location>
        <begin position="87"/>
        <end position="105"/>
    </location>
</feature>
<feature type="transmembrane region" description="Helical" evidence="1">
    <location>
        <begin position="50"/>
        <end position="67"/>
    </location>
</feature>
<accession>A0A0A2ZQ81</accession>